<name>A0A0G1VGH4_9BACT</name>
<gene>
    <name evidence="1" type="ORF">UY39_C0054G0003</name>
</gene>
<evidence type="ECO:0000313" key="1">
    <source>
        <dbReference type="EMBL" id="KKW05638.1"/>
    </source>
</evidence>
<comment type="caution">
    <text evidence="1">The sequence shown here is derived from an EMBL/GenBank/DDBJ whole genome shotgun (WGS) entry which is preliminary data.</text>
</comment>
<dbReference type="EMBL" id="LCPV01000054">
    <property type="protein sequence ID" value="KKW05638.1"/>
    <property type="molecule type" value="Genomic_DNA"/>
</dbReference>
<organism evidence="1 2">
    <name type="scientific">Candidatus Kaiserbacteria bacterium GW2011_GWC2_49_12</name>
    <dbReference type="NCBI Taxonomy" id="1618675"/>
    <lineage>
        <taxon>Bacteria</taxon>
        <taxon>Candidatus Kaiseribacteriota</taxon>
    </lineage>
</organism>
<sequence length="163" mass="18917">MKYRTQDALKGGFVLCYSFRMSEETSPEQMSRVNKLRTVSREASMFLKGGVQINDVLWYHVSREYPGQIGIHLFPTKIEQSVTGAKDFMSTFEQGLKELARRIKTDSQFADITHVSAWSRIVYDRSKLLQLMGFELGERDEEKKEALARMTREKFLEKYGGNK</sequence>
<evidence type="ECO:0000313" key="2">
    <source>
        <dbReference type="Proteomes" id="UP000034589"/>
    </source>
</evidence>
<dbReference type="Proteomes" id="UP000034589">
    <property type="component" value="Unassembled WGS sequence"/>
</dbReference>
<reference evidence="1 2" key="1">
    <citation type="journal article" date="2015" name="Nature">
        <title>rRNA introns, odd ribosomes, and small enigmatic genomes across a large radiation of phyla.</title>
        <authorList>
            <person name="Brown C.T."/>
            <person name="Hug L.A."/>
            <person name="Thomas B.C."/>
            <person name="Sharon I."/>
            <person name="Castelle C.J."/>
            <person name="Singh A."/>
            <person name="Wilkins M.J."/>
            <person name="Williams K.H."/>
            <person name="Banfield J.F."/>
        </authorList>
    </citation>
    <scope>NUCLEOTIDE SEQUENCE [LARGE SCALE GENOMIC DNA]</scope>
</reference>
<accession>A0A0G1VGH4</accession>
<dbReference type="AlphaFoldDB" id="A0A0G1VGH4"/>
<proteinExistence type="predicted"/>
<protein>
    <submittedName>
        <fullName evidence="1">Uncharacterized protein</fullName>
    </submittedName>
</protein>